<sequence>MQKSVATTNFLHPRVVHCSRRNLATAKAAVDQILRANERTIIFSGDEQQAIGK</sequence>
<proteinExistence type="predicted"/>
<keyword evidence="2" id="KW-1185">Reference proteome</keyword>
<comment type="caution">
    <text evidence="1">The sequence shown here is derived from an EMBL/GenBank/DDBJ whole genome shotgun (WGS) entry which is preliminary data.</text>
</comment>
<reference evidence="1" key="1">
    <citation type="submission" date="2023-11" db="EMBL/GenBank/DDBJ databases">
        <authorList>
            <person name="Poullet M."/>
        </authorList>
    </citation>
    <scope>NUCLEOTIDE SEQUENCE</scope>
    <source>
        <strain evidence="1">E1834</strain>
    </source>
</reference>
<dbReference type="EMBL" id="CAVMJV010000015">
    <property type="protein sequence ID" value="CAK5054453.1"/>
    <property type="molecule type" value="Genomic_DNA"/>
</dbReference>
<evidence type="ECO:0000313" key="2">
    <source>
        <dbReference type="Proteomes" id="UP001497535"/>
    </source>
</evidence>
<dbReference type="Proteomes" id="UP001497535">
    <property type="component" value="Unassembled WGS sequence"/>
</dbReference>
<name>A0ACB0YN81_MELEN</name>
<gene>
    <name evidence="1" type="ORF">MENTE1834_LOCUS14416</name>
</gene>
<organism evidence="1 2">
    <name type="scientific">Meloidogyne enterolobii</name>
    <name type="common">Root-knot nematode worm</name>
    <name type="synonym">Meloidogyne mayaguensis</name>
    <dbReference type="NCBI Taxonomy" id="390850"/>
    <lineage>
        <taxon>Eukaryota</taxon>
        <taxon>Metazoa</taxon>
        <taxon>Ecdysozoa</taxon>
        <taxon>Nematoda</taxon>
        <taxon>Chromadorea</taxon>
        <taxon>Rhabditida</taxon>
        <taxon>Tylenchina</taxon>
        <taxon>Tylenchomorpha</taxon>
        <taxon>Tylenchoidea</taxon>
        <taxon>Meloidogynidae</taxon>
        <taxon>Meloidogyninae</taxon>
        <taxon>Meloidogyne</taxon>
    </lineage>
</organism>
<evidence type="ECO:0000313" key="1">
    <source>
        <dbReference type="EMBL" id="CAK5054453.1"/>
    </source>
</evidence>
<protein>
    <submittedName>
        <fullName evidence="1">Uncharacterized protein</fullName>
    </submittedName>
</protein>
<accession>A0ACB0YN81</accession>